<feature type="region of interest" description="Disordered" evidence="1">
    <location>
        <begin position="337"/>
        <end position="367"/>
    </location>
</feature>
<feature type="transmembrane region" description="Helical" evidence="2">
    <location>
        <begin position="100"/>
        <end position="123"/>
    </location>
</feature>
<comment type="caution">
    <text evidence="4">The sequence shown here is derived from an EMBL/GenBank/DDBJ whole genome shotgun (WGS) entry which is preliminary data.</text>
</comment>
<evidence type="ECO:0000259" key="3">
    <source>
        <dbReference type="Pfam" id="PF07760"/>
    </source>
</evidence>
<feature type="transmembrane region" description="Helical" evidence="2">
    <location>
        <begin position="129"/>
        <end position="147"/>
    </location>
</feature>
<dbReference type="PATRIC" id="fig|1227492.4.peg.2037"/>
<dbReference type="AlphaFoldDB" id="M0ALK8"/>
<name>M0ALK8_9EURY</name>
<accession>M0ALK8</accession>
<gene>
    <name evidence="4" type="ORF">C482_10356</name>
</gene>
<keyword evidence="2" id="KW-0812">Transmembrane</keyword>
<evidence type="ECO:0000256" key="1">
    <source>
        <dbReference type="SAM" id="MobiDB-lite"/>
    </source>
</evidence>
<dbReference type="Proteomes" id="UP000011693">
    <property type="component" value="Unassembled WGS sequence"/>
</dbReference>
<dbReference type="InterPro" id="IPR014495">
    <property type="entry name" value="UCP018671"/>
</dbReference>
<protein>
    <recommendedName>
        <fullName evidence="3">DUF1616 domain-containing protein</fullName>
    </recommendedName>
</protein>
<sequence>MKEILDTQPFATVGRGTRAVARLPADLVGIAGIAAVSALLLLIVDVSSPVLRAAVGFLLLFVAPGYALVSVLFPRENLSPKTTATPLFAQTLSVSGVERAALAFGLSVALLPLFGIGIALTPYTFSSTAVVGFISGFVLVCAFLAGIRRVRVPEQNRYEFSFSRAYDTVHAALFGTNSAVHTAVNLLLVASMLIALSSVGYALVSPQDGEQYTELQLLTEDDNGELVAADYETTTAPNESVSLAIDIENQEQSEQAYTAVVQEQWVDDGEVFDRIEHDRLEYTLADGESTQDVVSMTPEAESGTVRMAVLLYDESVPESPTIENADRSTYLWVTIDGGDADAVGGDTDDEVDEEDNDDDDDDEDDDD</sequence>
<feature type="transmembrane region" description="Helical" evidence="2">
    <location>
        <begin position="50"/>
        <end position="73"/>
    </location>
</feature>
<dbReference type="EMBL" id="AOIN01000057">
    <property type="protein sequence ID" value="ELY99424.1"/>
    <property type="molecule type" value="Genomic_DNA"/>
</dbReference>
<dbReference type="PIRSF" id="PIRSF018671">
    <property type="entry name" value="UCP018671"/>
    <property type="match status" value="1"/>
</dbReference>
<dbReference type="STRING" id="1227492.C482_10356"/>
<keyword evidence="2" id="KW-0472">Membrane</keyword>
<organism evidence="4 5">
    <name type="scientific">Natrialba chahannaoensis JCM 10990</name>
    <dbReference type="NCBI Taxonomy" id="1227492"/>
    <lineage>
        <taxon>Archaea</taxon>
        <taxon>Methanobacteriati</taxon>
        <taxon>Methanobacteriota</taxon>
        <taxon>Stenosarchaea group</taxon>
        <taxon>Halobacteria</taxon>
        <taxon>Halobacteriales</taxon>
        <taxon>Natrialbaceae</taxon>
        <taxon>Natrialba</taxon>
    </lineage>
</organism>
<keyword evidence="2" id="KW-1133">Transmembrane helix</keyword>
<feature type="transmembrane region" description="Helical" evidence="2">
    <location>
        <begin position="25"/>
        <end position="44"/>
    </location>
</feature>
<feature type="compositionally biased region" description="Acidic residues" evidence="1">
    <location>
        <begin position="346"/>
        <end position="367"/>
    </location>
</feature>
<evidence type="ECO:0000313" key="4">
    <source>
        <dbReference type="EMBL" id="ELY99424.1"/>
    </source>
</evidence>
<evidence type="ECO:0000313" key="5">
    <source>
        <dbReference type="Proteomes" id="UP000011693"/>
    </source>
</evidence>
<reference evidence="4 5" key="1">
    <citation type="journal article" date="2014" name="PLoS Genet.">
        <title>Phylogenetically driven sequencing of extremely halophilic archaea reveals strategies for static and dynamic osmo-response.</title>
        <authorList>
            <person name="Becker E.A."/>
            <person name="Seitzer P.M."/>
            <person name="Tritt A."/>
            <person name="Larsen D."/>
            <person name="Krusor M."/>
            <person name="Yao A.I."/>
            <person name="Wu D."/>
            <person name="Madern D."/>
            <person name="Eisen J.A."/>
            <person name="Darling A.E."/>
            <person name="Facciotti M.T."/>
        </authorList>
    </citation>
    <scope>NUCLEOTIDE SEQUENCE [LARGE SCALE GENOMIC DNA]</scope>
    <source>
        <strain evidence="4 5">JCM 10990</strain>
    </source>
</reference>
<evidence type="ECO:0000256" key="2">
    <source>
        <dbReference type="SAM" id="Phobius"/>
    </source>
</evidence>
<keyword evidence="5" id="KW-1185">Reference proteome</keyword>
<dbReference type="InterPro" id="IPR011674">
    <property type="entry name" value="DUF1616"/>
</dbReference>
<proteinExistence type="predicted"/>
<feature type="domain" description="DUF1616" evidence="3">
    <location>
        <begin position="31"/>
        <end position="334"/>
    </location>
</feature>
<dbReference type="Pfam" id="PF07760">
    <property type="entry name" value="DUF1616"/>
    <property type="match status" value="1"/>
</dbReference>
<feature type="transmembrane region" description="Helical" evidence="2">
    <location>
        <begin position="183"/>
        <end position="204"/>
    </location>
</feature>